<dbReference type="Gene3D" id="3.30.720.50">
    <property type="match status" value="1"/>
</dbReference>
<dbReference type="GO" id="GO:0005634">
    <property type="term" value="C:nucleus"/>
    <property type="evidence" value="ECO:0007669"/>
    <property type="project" value="UniProtKB-SubCell"/>
</dbReference>
<reference evidence="12" key="2">
    <citation type="submission" date="2025-09" db="UniProtKB">
        <authorList>
            <consortium name="Ensembl"/>
        </authorList>
    </citation>
    <scope>IDENTIFICATION</scope>
</reference>
<evidence type="ECO:0000256" key="6">
    <source>
        <dbReference type="ARBA" id="ARBA00024347"/>
    </source>
</evidence>
<dbReference type="InterPro" id="IPR002589">
    <property type="entry name" value="Macro_dom"/>
</dbReference>
<dbReference type="InterPro" id="IPR004170">
    <property type="entry name" value="WWE_dom"/>
</dbReference>
<name>A0A3B3DYW4_ORYME</name>
<dbReference type="GO" id="GO:0003950">
    <property type="term" value="F:NAD+ poly-ADP-ribosyltransferase activity"/>
    <property type="evidence" value="ECO:0007669"/>
    <property type="project" value="UniProtKB-UniRule"/>
</dbReference>
<dbReference type="GO" id="GO:0070212">
    <property type="term" value="P:protein poly-ADP-ribosylation"/>
    <property type="evidence" value="ECO:0007669"/>
    <property type="project" value="TreeGrafter"/>
</dbReference>
<comment type="similarity">
    <text evidence="6">Belongs to the ARTD/PARP family.</text>
</comment>
<dbReference type="Gene3D" id="3.90.228.10">
    <property type="match status" value="1"/>
</dbReference>
<feature type="region of interest" description="Disordered" evidence="8">
    <location>
        <begin position="85"/>
        <end position="129"/>
    </location>
</feature>
<dbReference type="PROSITE" id="PS51154">
    <property type="entry name" value="MACRO"/>
    <property type="match status" value="3"/>
</dbReference>
<dbReference type="SUPFAM" id="SSF56399">
    <property type="entry name" value="ADP-ribosylation"/>
    <property type="match status" value="1"/>
</dbReference>
<dbReference type="FunFam" id="3.90.228.10:FF:000008">
    <property type="entry name" value="Poly [ADP-ribose] polymerase"/>
    <property type="match status" value="1"/>
</dbReference>
<dbReference type="GO" id="GO:0003714">
    <property type="term" value="F:transcription corepressor activity"/>
    <property type="evidence" value="ECO:0007669"/>
    <property type="project" value="TreeGrafter"/>
</dbReference>
<dbReference type="Proteomes" id="UP000261560">
    <property type="component" value="Unplaced"/>
</dbReference>
<feature type="domain" description="WWE" evidence="9">
    <location>
        <begin position="1311"/>
        <end position="1388"/>
    </location>
</feature>
<evidence type="ECO:0000256" key="7">
    <source>
        <dbReference type="RuleBase" id="RU362114"/>
    </source>
</evidence>
<dbReference type="SUPFAM" id="SSF52949">
    <property type="entry name" value="Macro domain-like"/>
    <property type="match status" value="3"/>
</dbReference>
<dbReference type="InterPro" id="IPR057051">
    <property type="entry name" value="PARP14_RPM_1"/>
</dbReference>
<dbReference type="CDD" id="cd01439">
    <property type="entry name" value="TCCD_inducible_PARP_like"/>
    <property type="match status" value="1"/>
</dbReference>
<evidence type="ECO:0000256" key="1">
    <source>
        <dbReference type="ARBA" id="ARBA00004123"/>
    </source>
</evidence>
<proteinExistence type="inferred from homology"/>
<dbReference type="RefSeq" id="XP_024144594.1">
    <property type="nucleotide sequence ID" value="XM_024288826.2"/>
</dbReference>
<dbReference type="PaxDb" id="30732-ENSOMEP00000035116"/>
<dbReference type="InterPro" id="IPR012317">
    <property type="entry name" value="Poly(ADP-ribose)pol_cat_dom"/>
</dbReference>
<dbReference type="Pfam" id="PF00644">
    <property type="entry name" value="PARP"/>
    <property type="match status" value="1"/>
</dbReference>
<evidence type="ECO:0000256" key="8">
    <source>
        <dbReference type="SAM" id="MobiDB-lite"/>
    </source>
</evidence>
<dbReference type="Ensembl" id="ENSOMET00000029749.1">
    <property type="protein sequence ID" value="ENSOMEP00000035116.1"/>
    <property type="gene ID" value="ENSOMEG00000022143.1"/>
</dbReference>
<keyword evidence="13" id="KW-1185">Reference proteome</keyword>
<evidence type="ECO:0000259" key="11">
    <source>
        <dbReference type="PROSITE" id="PS51154"/>
    </source>
</evidence>
<keyword evidence="2 7" id="KW-0328">Glycosyltransferase</keyword>
<dbReference type="GO" id="GO:0010629">
    <property type="term" value="P:negative regulation of gene expression"/>
    <property type="evidence" value="ECO:0007669"/>
    <property type="project" value="TreeGrafter"/>
</dbReference>
<dbReference type="InterPro" id="IPR043472">
    <property type="entry name" value="Macro_dom-like"/>
</dbReference>
<accession>A0A3B3DYW4</accession>
<feature type="domain" description="Macro" evidence="11">
    <location>
        <begin position="580"/>
        <end position="764"/>
    </location>
</feature>
<dbReference type="OMA" id="ATDWTTG"/>
<evidence type="ECO:0000256" key="5">
    <source>
        <dbReference type="ARBA" id="ARBA00023242"/>
    </source>
</evidence>
<sequence>MTDPNQYPVFFECGALTAEQRKKVETYFSIQRKSGGGDCGCVTPQGAELYKVSFREAKAQQRVLQKSEHVLEIAGQPLVLKVRSNFEPQSPSDPSPLTPDQSKKPDPATFSQRQQSSSASGPSASDEKYELQRDPLLLRFLTECPKMKDEVEQLLASLSCSAQLQKEEGMVLVRHLVQPGTAGQLSDWKSEVDKIFEGYLCHYETDPYKMKALLKSIRSEEAADEVRVYSLVGAVVLVGKCAEVNRRLADLDISQGKRQGSLSSEAQTIVRRLGEAKVRLLLKDIKGGVGKDFPEVKVTPGEAGQLRLSGSVEEILKVDQMISDKEDLVLERVVSNKSPQFLNYLRENYGAPGVLGDSVGLDEGVEVEIRDTELHFFSLSADKLEESADKIEKHFSDIKVDIPDCSFIPPELWEKLVSKANEMNAIELRVKFVVSSDTTVSLFGRAEEVEQLKEVISQFVLDQVSIRGKITLPFPELLQDLPDLLQLHNIDLAGVTFHPVSSSAKPTVELEGPSSKVNEVKSRVNSFLYSLVQNKVIIKLPGAVRYFESISGKQSMSQVARSHKSLIHLEERLHSHRQDLGVARYRLQDDLEVLVCEGDITKQYADALVNAANKYLDHGGGVAAALSKAGGPQVQKECKDIIKTKGKLTVGEVVVTTGGNLKCKKLLHAVGPKAEKDGSKERLLLEHTVKNVLDLAESMNLGSIAMPCISSGRFGVPIAVCSEAIVNAVREFGSQDGRSLRKIILIDVKGDVVKAMQSACDRLLRGAGESRETGLGAAGGDVGSAVHVEIVQGNIETQQVDALVSPMLGHDPRSTGIGKILSGLTGLEMTTKFKQTAKRTTQPGETVLLENLPALKCKAVFFLNQIRWDKNKKGNAVQVLRHGIRQILSSCDSRGYNSVALPVLGTGIALGFPHSVASLVLLEEISAFEQTRQSTSSFSVKIVIYPIDNESKKAFQSHQDSFQFKGFYEDAAQDFFYQPISSTDEKVMAMVGGVEIQIICGNLLQTMADVIVNTTDFPKHKSGGVSKAILSAAGPDVQKALAQAGMPTDLMCSTGPGLLGCKEIIHASFKNDTELIRKKCQKILQDCDTKGYTSVAFPAVNTGVAGMDPAKACRAMLDGIAAALQHQKPNSLVLVCIVIIQKEIFEVFRSELQKRFGQNFKPHRNVKERAVHKVKKRLHMKHSKSLSASEPKFLMFPELHPVVFTVISPGSDVVKNIKTDLESTLQKNLFDSKVVVQNFSWLGDMELDAVRAKMAIYGISVELQKNQRLETTGDRSQKSDEQVYVLKGLKEDVLCVTDLINKAVQQALHQELQETEEYEVFLIVQWSIKNLEDVWEELSQSNNYKLEKAHQSGEVSVEISALDRELKVNMTKQEATDWKTGITFELKRVEPTSALELPEHWDPMDGEVFKKVELNPNSTEYIKVAKGFRDTAKFTIQKIERVQNSHLWQAFEVSRDRLIAKNGKDEVGEKFLYHGTSAESCRCIERDKFDRGYAGKHAAAYGRGVYFALNADYSAKEFSPADPSGLKRLYVARVLTGRYALGKSSYVSPPPRGSDPTDRFDSVVDNLQSPTKFVIFHDDQAYPEYLITFK</sequence>
<dbReference type="GO" id="GO:1990404">
    <property type="term" value="F:NAD+-protein mono-ADP-ribosyltransferase activity"/>
    <property type="evidence" value="ECO:0007669"/>
    <property type="project" value="TreeGrafter"/>
</dbReference>
<keyword evidence="3 7" id="KW-0808">Transferase</keyword>
<evidence type="ECO:0000256" key="3">
    <source>
        <dbReference type="ARBA" id="ARBA00022679"/>
    </source>
</evidence>
<evidence type="ECO:0000259" key="9">
    <source>
        <dbReference type="PROSITE" id="PS50918"/>
    </source>
</evidence>
<dbReference type="OrthoDB" id="6133115at2759"/>
<comment type="subcellular location">
    <subcellularLocation>
        <location evidence="1">Nucleus</location>
    </subcellularLocation>
</comment>
<dbReference type="SMART" id="SM00506">
    <property type="entry name" value="A1pp"/>
    <property type="match status" value="3"/>
</dbReference>
<keyword evidence="4 7" id="KW-0520">NAD</keyword>
<dbReference type="PANTHER" id="PTHR14453:SF107">
    <property type="entry name" value="POLY [ADP-RIBOSE] POLYMERASE"/>
    <property type="match status" value="1"/>
</dbReference>
<feature type="domain" description="PARP catalytic" evidence="10">
    <location>
        <begin position="1397"/>
        <end position="1590"/>
    </location>
</feature>
<dbReference type="PROSITE" id="PS50918">
    <property type="entry name" value="WWE"/>
    <property type="match status" value="1"/>
</dbReference>
<dbReference type="InterPro" id="IPR037197">
    <property type="entry name" value="WWE_dom_sf"/>
</dbReference>
<evidence type="ECO:0000256" key="2">
    <source>
        <dbReference type="ARBA" id="ARBA00022676"/>
    </source>
</evidence>
<dbReference type="STRING" id="30732.ENSOMEP00000035116"/>
<keyword evidence="5" id="KW-0539">Nucleus</keyword>
<dbReference type="PANTHER" id="PTHR14453">
    <property type="entry name" value="PARP/ZINC FINGER CCCH TYPE DOMAIN CONTAINING PROTEIN"/>
    <property type="match status" value="1"/>
</dbReference>
<dbReference type="KEGG" id="oml:112156511"/>
<dbReference type="CDD" id="cd02907">
    <property type="entry name" value="Macro_Af1521_BAL-like"/>
    <property type="match status" value="1"/>
</dbReference>
<reference evidence="12" key="1">
    <citation type="submission" date="2025-08" db="UniProtKB">
        <authorList>
            <consortium name="Ensembl"/>
        </authorList>
    </citation>
    <scope>IDENTIFICATION</scope>
</reference>
<evidence type="ECO:0000313" key="12">
    <source>
        <dbReference type="Ensembl" id="ENSOMEP00000035116.1"/>
    </source>
</evidence>
<dbReference type="PROSITE" id="PS51059">
    <property type="entry name" value="PARP_CATALYTIC"/>
    <property type="match status" value="1"/>
</dbReference>
<dbReference type="Gene3D" id="3.30.70.330">
    <property type="match status" value="1"/>
</dbReference>
<evidence type="ECO:0000313" key="13">
    <source>
        <dbReference type="Proteomes" id="UP000261560"/>
    </source>
</evidence>
<dbReference type="GeneTree" id="ENSGT00940000154311"/>
<dbReference type="EC" id="2.4.2.-" evidence="7"/>
<protein>
    <recommendedName>
        <fullName evidence="7">Poly [ADP-ribose] polymerase</fullName>
        <shortName evidence="7">PARP</shortName>
        <ecNumber evidence="7">2.4.2.-</ecNumber>
    </recommendedName>
</protein>
<dbReference type="GO" id="GO:0005737">
    <property type="term" value="C:cytoplasm"/>
    <property type="evidence" value="ECO:0007669"/>
    <property type="project" value="TreeGrafter"/>
</dbReference>
<feature type="domain" description="Macro" evidence="11">
    <location>
        <begin position="983"/>
        <end position="1156"/>
    </location>
</feature>
<dbReference type="Pfam" id="PF23222">
    <property type="entry name" value="RRM_PARP14_1"/>
    <property type="match status" value="1"/>
</dbReference>
<organism evidence="12 13">
    <name type="scientific">Oryzias melastigma</name>
    <name type="common">Marine medaka</name>
    <dbReference type="NCBI Taxonomy" id="30732"/>
    <lineage>
        <taxon>Eukaryota</taxon>
        <taxon>Metazoa</taxon>
        <taxon>Chordata</taxon>
        <taxon>Craniata</taxon>
        <taxon>Vertebrata</taxon>
        <taxon>Euteleostomi</taxon>
        <taxon>Actinopterygii</taxon>
        <taxon>Neopterygii</taxon>
        <taxon>Teleostei</taxon>
        <taxon>Neoteleostei</taxon>
        <taxon>Acanthomorphata</taxon>
        <taxon>Ovalentaria</taxon>
        <taxon>Atherinomorphae</taxon>
        <taxon>Beloniformes</taxon>
        <taxon>Adrianichthyidae</taxon>
        <taxon>Oryziinae</taxon>
        <taxon>Oryzias</taxon>
    </lineage>
</organism>
<dbReference type="Gene3D" id="3.40.220.10">
    <property type="entry name" value="Leucine Aminopeptidase, subunit E, domain 1"/>
    <property type="match status" value="3"/>
</dbReference>
<feature type="domain" description="Macro" evidence="11">
    <location>
        <begin position="775"/>
        <end position="963"/>
    </location>
</feature>
<feature type="compositionally biased region" description="Low complexity" evidence="8">
    <location>
        <begin position="108"/>
        <end position="124"/>
    </location>
</feature>
<dbReference type="Pfam" id="PF01661">
    <property type="entry name" value="Macro"/>
    <property type="match status" value="3"/>
</dbReference>
<evidence type="ECO:0000256" key="4">
    <source>
        <dbReference type="ARBA" id="ARBA00023027"/>
    </source>
</evidence>
<dbReference type="InterPro" id="IPR052056">
    <property type="entry name" value="Mono-ARTD/PARP"/>
</dbReference>
<dbReference type="GeneID" id="112156511"/>
<dbReference type="InterPro" id="IPR012677">
    <property type="entry name" value="Nucleotide-bd_a/b_plait_sf"/>
</dbReference>
<evidence type="ECO:0000259" key="10">
    <source>
        <dbReference type="PROSITE" id="PS51059"/>
    </source>
</evidence>